<dbReference type="GO" id="GO:0006511">
    <property type="term" value="P:ubiquitin-dependent protein catabolic process"/>
    <property type="evidence" value="ECO:0007669"/>
    <property type="project" value="UniProtKB-UniRule"/>
</dbReference>
<dbReference type="OrthoDB" id="6270329at2759"/>
<comment type="caution">
    <text evidence="11">Lacks conserved residue(s) required for the propagation of feature annotation.</text>
</comment>
<dbReference type="GO" id="GO:0061630">
    <property type="term" value="F:ubiquitin protein ligase activity"/>
    <property type="evidence" value="ECO:0007669"/>
    <property type="project" value="UniProtKB-UniRule"/>
</dbReference>
<protein>
    <recommendedName>
        <fullName evidence="11">E3 ubiquitin-protein ligase RMA</fullName>
        <ecNumber evidence="11">2.3.2.27</ecNumber>
    </recommendedName>
    <alternativeName>
        <fullName evidence="11">Protein RING membrane-anchor</fullName>
    </alternativeName>
    <alternativeName>
        <fullName evidence="11">RING-type E3 ubiquitin transferase RMA</fullName>
    </alternativeName>
</protein>
<feature type="domain" description="RING-type" evidence="12">
    <location>
        <begin position="24"/>
        <end position="66"/>
    </location>
</feature>
<dbReference type="PROSITE" id="PS00518">
    <property type="entry name" value="ZF_RING_1"/>
    <property type="match status" value="1"/>
</dbReference>
<proteinExistence type="predicted"/>
<dbReference type="SMART" id="SM00184">
    <property type="entry name" value="RING"/>
    <property type="match status" value="1"/>
</dbReference>
<evidence type="ECO:0000256" key="5">
    <source>
        <dbReference type="ARBA" id="ARBA00022723"/>
    </source>
</evidence>
<keyword evidence="5 11" id="KW-0479">Metal-binding</keyword>
<evidence type="ECO:0000256" key="9">
    <source>
        <dbReference type="ARBA" id="ARBA00023136"/>
    </source>
</evidence>
<keyword evidence="9 11" id="KW-0472">Membrane</keyword>
<dbReference type="InterPro" id="IPR018957">
    <property type="entry name" value="Znf_C3HC4_RING-type"/>
</dbReference>
<dbReference type="PROSITE" id="PS50089">
    <property type="entry name" value="ZF_RING_2"/>
    <property type="match status" value="1"/>
</dbReference>
<keyword evidence="11" id="KW-1133">Transmembrane helix</keyword>
<keyword evidence="4 11" id="KW-0808">Transferase</keyword>
<evidence type="ECO:0000259" key="12">
    <source>
        <dbReference type="PROSITE" id="PS50089"/>
    </source>
</evidence>
<comment type="domain">
    <text evidence="11">The RING-type zinc finger domain is responsible for E3 ligase activity.</text>
</comment>
<reference evidence="13 14" key="1">
    <citation type="journal article" date="2019" name="Sci. Rep.">
        <title>A high-quality genome of Eragrostis curvula grass provides insights into Poaceae evolution and supports new strategies to enhance forage quality.</title>
        <authorList>
            <person name="Carballo J."/>
            <person name="Santos B.A.C.M."/>
            <person name="Zappacosta D."/>
            <person name="Garbus I."/>
            <person name="Selva J.P."/>
            <person name="Gallo C.A."/>
            <person name="Diaz A."/>
            <person name="Albertini E."/>
            <person name="Caccamo M."/>
            <person name="Echenique V."/>
        </authorList>
    </citation>
    <scope>NUCLEOTIDE SEQUENCE [LARGE SCALE GENOMIC DNA]</scope>
    <source>
        <strain evidence="14">cv. Victoria</strain>
        <tissue evidence="13">Leaf</tissue>
    </source>
</reference>
<evidence type="ECO:0000256" key="3">
    <source>
        <dbReference type="ARBA" id="ARBA00004906"/>
    </source>
</evidence>
<keyword evidence="11" id="KW-0256">Endoplasmic reticulum</keyword>
<dbReference type="AlphaFoldDB" id="A0A5J9UWV0"/>
<evidence type="ECO:0000256" key="4">
    <source>
        <dbReference type="ARBA" id="ARBA00022679"/>
    </source>
</evidence>
<dbReference type="Proteomes" id="UP000324897">
    <property type="component" value="Chromosome 1"/>
</dbReference>
<dbReference type="Gene3D" id="3.30.40.10">
    <property type="entry name" value="Zinc/RING finger domain, C3HC4 (zinc finger)"/>
    <property type="match status" value="1"/>
</dbReference>
<feature type="transmembrane region" description="Helical" evidence="11">
    <location>
        <begin position="115"/>
        <end position="137"/>
    </location>
</feature>
<evidence type="ECO:0000256" key="6">
    <source>
        <dbReference type="ARBA" id="ARBA00022771"/>
    </source>
</evidence>
<keyword evidence="8 11" id="KW-0862">Zinc</keyword>
<evidence type="ECO:0000313" key="14">
    <source>
        <dbReference type="Proteomes" id="UP000324897"/>
    </source>
</evidence>
<dbReference type="InterPro" id="IPR045103">
    <property type="entry name" value="RNF5/RNF185-like"/>
</dbReference>
<comment type="pathway">
    <text evidence="3 11">Protein modification; protein ubiquitination.</text>
</comment>
<dbReference type="InterPro" id="IPR017907">
    <property type="entry name" value="Znf_RING_CS"/>
</dbReference>
<accession>A0A5J9UWV0</accession>
<comment type="function">
    <text evidence="11">E3 ubiquitin-protein ligase.</text>
</comment>
<dbReference type="InterPro" id="IPR001841">
    <property type="entry name" value="Znf_RING"/>
</dbReference>
<evidence type="ECO:0000256" key="1">
    <source>
        <dbReference type="ARBA" id="ARBA00000900"/>
    </source>
</evidence>
<keyword evidence="14" id="KW-1185">Reference proteome</keyword>
<dbReference type="InterPro" id="IPR013083">
    <property type="entry name" value="Znf_RING/FYVE/PHD"/>
</dbReference>
<evidence type="ECO:0000256" key="8">
    <source>
        <dbReference type="ARBA" id="ARBA00022833"/>
    </source>
</evidence>
<feature type="transmembrane region" description="Helical" evidence="11">
    <location>
        <begin position="163"/>
        <end position="181"/>
    </location>
</feature>
<dbReference type="SUPFAM" id="SSF57850">
    <property type="entry name" value="RING/U-box"/>
    <property type="match status" value="1"/>
</dbReference>
<dbReference type="Gramene" id="TVU27617">
    <property type="protein sequence ID" value="TVU27617"/>
    <property type="gene ID" value="EJB05_19111"/>
</dbReference>
<dbReference type="Pfam" id="PF00097">
    <property type="entry name" value="zf-C3HC4"/>
    <property type="match status" value="1"/>
</dbReference>
<comment type="catalytic activity">
    <reaction evidence="1 11">
        <text>S-ubiquitinyl-[E2 ubiquitin-conjugating enzyme]-L-cysteine + [acceptor protein]-L-lysine = [E2 ubiquitin-conjugating enzyme]-L-cysteine + N(6)-ubiquitinyl-[acceptor protein]-L-lysine.</text>
        <dbReference type="EC" id="2.3.2.27"/>
    </reaction>
</comment>
<dbReference type="PANTHER" id="PTHR12313">
    <property type="entry name" value="E3 UBIQUITIN-PROTEIN LIGASE RNF5-RELATED"/>
    <property type="match status" value="1"/>
</dbReference>
<dbReference type="GO" id="GO:0005789">
    <property type="term" value="C:endoplasmic reticulum membrane"/>
    <property type="evidence" value="ECO:0007669"/>
    <property type="project" value="UniProtKB-SubCell"/>
</dbReference>
<comment type="caution">
    <text evidence="13">The sequence shown here is derived from an EMBL/GenBank/DDBJ whole genome shotgun (WGS) entry which is preliminary data.</text>
</comment>
<gene>
    <name evidence="13" type="ORF">EJB05_19111</name>
</gene>
<organism evidence="13 14">
    <name type="scientific">Eragrostis curvula</name>
    <name type="common">weeping love grass</name>
    <dbReference type="NCBI Taxonomy" id="38414"/>
    <lineage>
        <taxon>Eukaryota</taxon>
        <taxon>Viridiplantae</taxon>
        <taxon>Streptophyta</taxon>
        <taxon>Embryophyta</taxon>
        <taxon>Tracheophyta</taxon>
        <taxon>Spermatophyta</taxon>
        <taxon>Magnoliopsida</taxon>
        <taxon>Liliopsida</taxon>
        <taxon>Poales</taxon>
        <taxon>Poaceae</taxon>
        <taxon>PACMAD clade</taxon>
        <taxon>Chloridoideae</taxon>
        <taxon>Eragrostideae</taxon>
        <taxon>Eragrostidinae</taxon>
        <taxon>Eragrostis</taxon>
    </lineage>
</organism>
<dbReference type="EMBL" id="RWGY01000011">
    <property type="protein sequence ID" value="TVU27617.1"/>
    <property type="molecule type" value="Genomic_DNA"/>
</dbReference>
<dbReference type="GO" id="GO:0008270">
    <property type="term" value="F:zinc ion binding"/>
    <property type="evidence" value="ECO:0007669"/>
    <property type="project" value="UniProtKB-KW"/>
</dbReference>
<evidence type="ECO:0000256" key="11">
    <source>
        <dbReference type="RuleBase" id="RU369090"/>
    </source>
</evidence>
<dbReference type="EC" id="2.3.2.27" evidence="11"/>
<keyword evidence="7 11" id="KW-0833">Ubl conjugation pathway</keyword>
<keyword evidence="6 10" id="KW-0863">Zinc-finger</keyword>
<evidence type="ECO:0000256" key="7">
    <source>
        <dbReference type="ARBA" id="ARBA00022786"/>
    </source>
</evidence>
<evidence type="ECO:0000313" key="13">
    <source>
        <dbReference type="EMBL" id="TVU27617.1"/>
    </source>
</evidence>
<sequence length="182" mass="20444">MKMVEVPPERRKDGGHGEAPCFDCSICLHPADEPVVTPCGHLYCGPCLHQWMRSGQPAADKCPVCKATVSEDRLVYLYGRAGRRRPCYDEERHCGHGELCFDVLHQTYQHQHLGWVLHSNAGRVIAGAAVIMLPWAFPDGRLPLPPRPVIVCNGSRWKRVEDSLHQLWIFLAVAALLCFLLI</sequence>
<keyword evidence="11" id="KW-0812">Transmembrane</keyword>
<dbReference type="UniPathway" id="UPA00143"/>
<evidence type="ECO:0000256" key="10">
    <source>
        <dbReference type="PROSITE-ProRule" id="PRU00175"/>
    </source>
</evidence>
<comment type="subcellular location">
    <subcellularLocation>
        <location evidence="2">Endomembrane system</location>
    </subcellularLocation>
    <subcellularLocation>
        <location evidence="11">Endoplasmic reticulum membrane</location>
        <topology evidence="11">Single-pass type IV membrane protein</topology>
    </subcellularLocation>
</comment>
<dbReference type="GO" id="GO:0016567">
    <property type="term" value="P:protein ubiquitination"/>
    <property type="evidence" value="ECO:0007669"/>
    <property type="project" value="UniProtKB-UniPathway"/>
</dbReference>
<name>A0A5J9UWV0_9POAL</name>
<evidence type="ECO:0000256" key="2">
    <source>
        <dbReference type="ARBA" id="ARBA00004308"/>
    </source>
</evidence>
<feature type="non-terminal residue" evidence="13">
    <location>
        <position position="1"/>
    </location>
</feature>